<accession>A0ABV3AT66</accession>
<dbReference type="RefSeq" id="WP_359690273.1">
    <property type="nucleotide sequence ID" value="NZ_JBEYXT010000007.1"/>
</dbReference>
<name>A0ABV3AT66_9ACTN</name>
<dbReference type="EMBL" id="JBEYXT010000007">
    <property type="protein sequence ID" value="MEU6799954.1"/>
    <property type="molecule type" value="Genomic_DNA"/>
</dbReference>
<protein>
    <submittedName>
        <fullName evidence="1">Haloacid dehalogenase-like hydrolase</fullName>
    </submittedName>
</protein>
<dbReference type="InterPro" id="IPR023214">
    <property type="entry name" value="HAD_sf"/>
</dbReference>
<evidence type="ECO:0000313" key="2">
    <source>
        <dbReference type="Proteomes" id="UP001551189"/>
    </source>
</evidence>
<dbReference type="Gene3D" id="3.40.50.1000">
    <property type="entry name" value="HAD superfamily/HAD-like"/>
    <property type="match status" value="1"/>
</dbReference>
<dbReference type="InterPro" id="IPR036412">
    <property type="entry name" value="HAD-like_sf"/>
</dbReference>
<evidence type="ECO:0000313" key="1">
    <source>
        <dbReference type="EMBL" id="MEU6799954.1"/>
    </source>
</evidence>
<keyword evidence="2" id="KW-1185">Reference proteome</keyword>
<comment type="caution">
    <text evidence="1">The sequence shown here is derived from an EMBL/GenBank/DDBJ whole genome shotgun (WGS) entry which is preliminary data.</text>
</comment>
<organism evidence="1 2">
    <name type="scientific">Streptomyces neyagawaensis</name>
    <dbReference type="NCBI Taxonomy" id="42238"/>
    <lineage>
        <taxon>Bacteria</taxon>
        <taxon>Bacillati</taxon>
        <taxon>Actinomycetota</taxon>
        <taxon>Actinomycetes</taxon>
        <taxon>Kitasatosporales</taxon>
        <taxon>Streptomycetaceae</taxon>
        <taxon>Streptomyces</taxon>
    </lineage>
</organism>
<dbReference type="Pfam" id="PF12710">
    <property type="entry name" value="HAD"/>
    <property type="match status" value="1"/>
</dbReference>
<dbReference type="SUPFAM" id="SSF56784">
    <property type="entry name" value="HAD-like"/>
    <property type="match status" value="1"/>
</dbReference>
<reference evidence="1 2" key="1">
    <citation type="submission" date="2024-06" db="EMBL/GenBank/DDBJ databases">
        <title>The Natural Products Discovery Center: Release of the First 8490 Sequenced Strains for Exploring Actinobacteria Biosynthetic Diversity.</title>
        <authorList>
            <person name="Kalkreuter E."/>
            <person name="Kautsar S.A."/>
            <person name="Yang D."/>
            <person name="Bader C.D."/>
            <person name="Teijaro C.N."/>
            <person name="Fluegel L."/>
            <person name="Davis C.M."/>
            <person name="Simpson J.R."/>
            <person name="Lauterbach L."/>
            <person name="Steele A.D."/>
            <person name="Gui C."/>
            <person name="Meng S."/>
            <person name="Li G."/>
            <person name="Viehrig K."/>
            <person name="Ye F."/>
            <person name="Su P."/>
            <person name="Kiefer A.F."/>
            <person name="Nichols A."/>
            <person name="Cepeda A.J."/>
            <person name="Yan W."/>
            <person name="Fan B."/>
            <person name="Jiang Y."/>
            <person name="Adhikari A."/>
            <person name="Zheng C.-J."/>
            <person name="Schuster L."/>
            <person name="Cowan T.M."/>
            <person name="Smanski M.J."/>
            <person name="Chevrette M.G."/>
            <person name="De Carvalho L.P.S."/>
            <person name="Shen B."/>
        </authorList>
    </citation>
    <scope>NUCLEOTIDE SEQUENCE [LARGE SCALE GENOMIC DNA]</scope>
    <source>
        <strain evidence="1 2">NPDC046851</strain>
    </source>
</reference>
<sequence>MTRLHLFDLDGTLLHRSAAPVEISRQLGLDHEITELERDFVTRRIDSRTYAQRVHGLWAGLTEIHVAAAFEGAPWLRRIQDTWAEIRDRGEYCAVISLSPSFFVERLTAWGAHAAYGSLFPQVPFTEPVDPAGILTPAAKVEIADRLCARFGLTRADCVAYGDSLSDADLFGSVPISVAVNADQHVATLATLSYTGQDLWDAYELVRRAR</sequence>
<dbReference type="Proteomes" id="UP001551189">
    <property type="component" value="Unassembled WGS sequence"/>
</dbReference>
<gene>
    <name evidence="1" type="ORF">ABZ931_02880</name>
</gene>
<proteinExistence type="predicted"/>